<feature type="domain" description="TonB-dependent receptor-like beta-barrel" evidence="17">
    <location>
        <begin position="272"/>
        <end position="714"/>
    </location>
</feature>
<keyword evidence="8" id="KW-0408">Iron</keyword>
<dbReference type="Gene3D" id="2.40.170.20">
    <property type="entry name" value="TonB-dependent receptor, beta-barrel domain"/>
    <property type="match status" value="1"/>
</dbReference>
<proteinExistence type="inferred from homology"/>
<dbReference type="AlphaFoldDB" id="A0A1I1XGZ9"/>
<dbReference type="InterPro" id="IPR000531">
    <property type="entry name" value="Beta-barrel_TonB"/>
</dbReference>
<dbReference type="GO" id="GO:0038023">
    <property type="term" value="F:signaling receptor activity"/>
    <property type="evidence" value="ECO:0007669"/>
    <property type="project" value="InterPro"/>
</dbReference>
<feature type="short sequence motif" description="TonB C-terminal box" evidence="15">
    <location>
        <begin position="725"/>
        <end position="742"/>
    </location>
</feature>
<evidence type="ECO:0000259" key="17">
    <source>
        <dbReference type="Pfam" id="PF00593"/>
    </source>
</evidence>
<dbReference type="GO" id="GO:0015891">
    <property type="term" value="P:siderophore transport"/>
    <property type="evidence" value="ECO:0007669"/>
    <property type="project" value="InterPro"/>
</dbReference>
<dbReference type="NCBIfam" id="TIGR01783">
    <property type="entry name" value="TonB-siderophor"/>
    <property type="match status" value="1"/>
</dbReference>
<evidence type="ECO:0000259" key="18">
    <source>
        <dbReference type="Pfam" id="PF07715"/>
    </source>
</evidence>
<dbReference type="PROSITE" id="PS01156">
    <property type="entry name" value="TONB_DEPENDENT_REC_2"/>
    <property type="match status" value="1"/>
</dbReference>
<dbReference type="InterPro" id="IPR037066">
    <property type="entry name" value="Plug_dom_sf"/>
</dbReference>
<evidence type="ECO:0000256" key="2">
    <source>
        <dbReference type="ARBA" id="ARBA00009810"/>
    </source>
</evidence>
<dbReference type="PROSITE" id="PS52016">
    <property type="entry name" value="TONB_DEPENDENT_REC_3"/>
    <property type="match status" value="1"/>
</dbReference>
<dbReference type="Pfam" id="PF07715">
    <property type="entry name" value="Plug"/>
    <property type="match status" value="1"/>
</dbReference>
<dbReference type="InterPro" id="IPR039426">
    <property type="entry name" value="TonB-dep_rcpt-like"/>
</dbReference>
<comment type="similarity">
    <text evidence="2 14 16">Belongs to the TonB-dependent receptor family.</text>
</comment>
<dbReference type="PANTHER" id="PTHR32552:SF68">
    <property type="entry name" value="FERRICHROME OUTER MEMBRANE TRANSPORTER_PHAGE RECEPTOR"/>
    <property type="match status" value="1"/>
</dbReference>
<dbReference type="EMBL" id="FOMQ01000013">
    <property type="protein sequence ID" value="SFE06679.1"/>
    <property type="molecule type" value="Genomic_DNA"/>
</dbReference>
<dbReference type="Proteomes" id="UP000199517">
    <property type="component" value="Unassembled WGS sequence"/>
</dbReference>
<dbReference type="STRING" id="32040.SAMN04489710_11357"/>
<keyword evidence="7" id="KW-0732">Signal</keyword>
<dbReference type="SUPFAM" id="SSF56935">
    <property type="entry name" value="Porins"/>
    <property type="match status" value="1"/>
</dbReference>
<evidence type="ECO:0000256" key="16">
    <source>
        <dbReference type="RuleBase" id="RU003357"/>
    </source>
</evidence>
<evidence type="ECO:0000256" key="3">
    <source>
        <dbReference type="ARBA" id="ARBA00022448"/>
    </source>
</evidence>
<dbReference type="InterPro" id="IPR012910">
    <property type="entry name" value="Plug_dom"/>
</dbReference>
<keyword evidence="11 14" id="KW-0472">Membrane</keyword>
<keyword evidence="10 16" id="KW-0798">TonB box</keyword>
<dbReference type="InterPro" id="IPR010105">
    <property type="entry name" value="TonB_sidphr_rcpt"/>
</dbReference>
<name>A0A1I1XGZ9_9BURK</name>
<keyword evidence="4 14" id="KW-1134">Transmembrane beta strand</keyword>
<evidence type="ECO:0000256" key="15">
    <source>
        <dbReference type="PROSITE-ProRule" id="PRU10144"/>
    </source>
</evidence>
<accession>A0A1I1XGZ9</accession>
<keyword evidence="20" id="KW-1185">Reference proteome</keyword>
<dbReference type="GO" id="GO:0015344">
    <property type="term" value="F:siderophore uptake transmembrane transporter activity"/>
    <property type="evidence" value="ECO:0007669"/>
    <property type="project" value="TreeGrafter"/>
</dbReference>
<dbReference type="PANTHER" id="PTHR32552">
    <property type="entry name" value="FERRICHROME IRON RECEPTOR-RELATED"/>
    <property type="match status" value="1"/>
</dbReference>
<keyword evidence="6 14" id="KW-0812">Transmembrane</keyword>
<evidence type="ECO:0000256" key="9">
    <source>
        <dbReference type="ARBA" id="ARBA00023065"/>
    </source>
</evidence>
<feature type="domain" description="TonB-dependent receptor plug" evidence="18">
    <location>
        <begin position="101"/>
        <end position="197"/>
    </location>
</feature>
<evidence type="ECO:0000256" key="5">
    <source>
        <dbReference type="ARBA" id="ARBA00022496"/>
    </source>
</evidence>
<evidence type="ECO:0000256" key="12">
    <source>
        <dbReference type="ARBA" id="ARBA00023170"/>
    </source>
</evidence>
<keyword evidence="12" id="KW-0675">Receptor</keyword>
<evidence type="ECO:0000256" key="6">
    <source>
        <dbReference type="ARBA" id="ARBA00022692"/>
    </source>
</evidence>
<gene>
    <name evidence="19" type="ORF">SAMN04489710_11357</name>
</gene>
<keyword evidence="5" id="KW-0410">Iron transport</keyword>
<evidence type="ECO:0000313" key="20">
    <source>
        <dbReference type="Proteomes" id="UP000199517"/>
    </source>
</evidence>
<protein>
    <submittedName>
        <fullName evidence="19">Iron complex outermembrane recepter protein</fullName>
    </submittedName>
</protein>
<dbReference type="RefSeq" id="WP_245783709.1">
    <property type="nucleotide sequence ID" value="NZ_FOMQ01000013.1"/>
</dbReference>
<sequence>MAKPFISGTRRATVRGAAARRTAAARPASPAIAAAGPVPLRAALLWAGLAGAAWAQQAEAPGETAAAQAALPTVHVSGAQYDPDDVRPEGVTTATKTYTAPRDIPQTIDTVEVNKYKSYGINDLATMLDGQPGVSTSYDMRGEGVMVRGFDVSSGDIYRDGVREGGQVRRSTANVERVEILKGPASVLYGRGAGGGVVNLVSKQARFDAKSSITLRGGSWENVGGTLDINRVLSPNVAVRLTADREQAHSFRSGIRNKNDMVSPSILVDTRTGLRWTGQYTYDSVWRVPDRGPAYEQLPAGVSPRQGFAQPGDYVEDRLRVLRSDLSYDFNPQWSVRWLASKREARQDFDHYFLGTYCNARGRTPTGATCTNPGLLRQSYAWQQTNNKTTIHTVDLTGRFALAGMAHELLVGVEHSDEERQPRLFSTAASNGFVDPFNPVFNAVRPAQGAPSQHNLHLATAKALYAQDLISLAPQWKLLVGARYDDYDFDSLNRLTNAWRNAGGSSVSPRAGLVWQPGREHSLYASYSKSFSPFGGRGMLGVSGAQDDEPQYSRQFEAGIKSDWLQGALSTQFSAYQIDHYNIRYQPDATNQPDFWAVRGQERSRGMEFTVSGRVASAWYVRGGAGITHATVVENKANRALEGKDLRDVARRTGSLFVRYAPSGPWYGEIGVTHSGPRWANEANTSRMAGYSRWDALVGWRAAPWTVTAAVSNLFDKEYWRPGTSGLPGTPRSLLVSANYAF</sequence>
<evidence type="ECO:0000313" key="19">
    <source>
        <dbReference type="EMBL" id="SFE06679.1"/>
    </source>
</evidence>
<evidence type="ECO:0000256" key="11">
    <source>
        <dbReference type="ARBA" id="ARBA00023136"/>
    </source>
</evidence>
<evidence type="ECO:0000256" key="14">
    <source>
        <dbReference type="PROSITE-ProRule" id="PRU01360"/>
    </source>
</evidence>
<evidence type="ECO:0000256" key="1">
    <source>
        <dbReference type="ARBA" id="ARBA00004571"/>
    </source>
</evidence>
<dbReference type="InterPro" id="IPR010917">
    <property type="entry name" value="TonB_rcpt_CS"/>
</dbReference>
<evidence type="ECO:0000256" key="13">
    <source>
        <dbReference type="ARBA" id="ARBA00023237"/>
    </source>
</evidence>
<dbReference type="InterPro" id="IPR036942">
    <property type="entry name" value="Beta-barrel_TonB_sf"/>
</dbReference>
<comment type="subcellular location">
    <subcellularLocation>
        <location evidence="1 14">Cell outer membrane</location>
        <topology evidence="1 14">Multi-pass membrane protein</topology>
    </subcellularLocation>
</comment>
<evidence type="ECO:0000256" key="10">
    <source>
        <dbReference type="ARBA" id="ARBA00023077"/>
    </source>
</evidence>
<dbReference type="GO" id="GO:0009279">
    <property type="term" value="C:cell outer membrane"/>
    <property type="evidence" value="ECO:0007669"/>
    <property type="project" value="UniProtKB-SubCell"/>
</dbReference>
<evidence type="ECO:0000256" key="7">
    <source>
        <dbReference type="ARBA" id="ARBA00022729"/>
    </source>
</evidence>
<reference evidence="20" key="1">
    <citation type="submission" date="2016-10" db="EMBL/GenBank/DDBJ databases">
        <authorList>
            <person name="Varghese N."/>
            <person name="Submissions S."/>
        </authorList>
    </citation>
    <scope>NUCLEOTIDE SEQUENCE [LARGE SCALE GENOMIC DNA]</scope>
    <source>
        <strain evidence="20">DSM 7481</strain>
    </source>
</reference>
<dbReference type="Pfam" id="PF00593">
    <property type="entry name" value="TonB_dep_Rec_b-barrel"/>
    <property type="match status" value="1"/>
</dbReference>
<evidence type="ECO:0000256" key="8">
    <source>
        <dbReference type="ARBA" id="ARBA00023004"/>
    </source>
</evidence>
<dbReference type="CDD" id="cd01347">
    <property type="entry name" value="ligand_gated_channel"/>
    <property type="match status" value="1"/>
</dbReference>
<organism evidence="19 20">
    <name type="scientific">Paracidovorax konjaci</name>
    <dbReference type="NCBI Taxonomy" id="32040"/>
    <lineage>
        <taxon>Bacteria</taxon>
        <taxon>Pseudomonadati</taxon>
        <taxon>Pseudomonadota</taxon>
        <taxon>Betaproteobacteria</taxon>
        <taxon>Burkholderiales</taxon>
        <taxon>Comamonadaceae</taxon>
        <taxon>Paracidovorax</taxon>
    </lineage>
</organism>
<keyword evidence="13 14" id="KW-0998">Cell outer membrane</keyword>
<dbReference type="Gene3D" id="2.170.130.10">
    <property type="entry name" value="TonB-dependent receptor, plug domain"/>
    <property type="match status" value="1"/>
</dbReference>
<keyword evidence="3 14" id="KW-0813">Transport</keyword>
<evidence type="ECO:0000256" key="4">
    <source>
        <dbReference type="ARBA" id="ARBA00022452"/>
    </source>
</evidence>
<keyword evidence="9" id="KW-0406">Ion transport</keyword>